<organism evidence="2">
    <name type="scientific">marine sediment metagenome</name>
    <dbReference type="NCBI Taxonomy" id="412755"/>
    <lineage>
        <taxon>unclassified sequences</taxon>
        <taxon>metagenomes</taxon>
        <taxon>ecological metagenomes</taxon>
    </lineage>
</organism>
<sequence length="64" mass="6850">NSPFGIRSNYLPIEILLTFLFLAARALVLIAAAQLAMTINPGSKLAAVGAMAFFALWPISLFIV</sequence>
<evidence type="ECO:0000313" key="2">
    <source>
        <dbReference type="EMBL" id="GAH26245.1"/>
    </source>
</evidence>
<keyword evidence="1" id="KW-0812">Transmembrane</keyword>
<name>X1F0Y5_9ZZZZ</name>
<accession>X1F0Y5</accession>
<keyword evidence="1" id="KW-0472">Membrane</keyword>
<reference evidence="2" key="1">
    <citation type="journal article" date="2014" name="Front. Microbiol.">
        <title>High frequency of phylogenetically diverse reductive dehalogenase-homologous genes in deep subseafloor sedimentary metagenomes.</title>
        <authorList>
            <person name="Kawai M."/>
            <person name="Futagami T."/>
            <person name="Toyoda A."/>
            <person name="Takaki Y."/>
            <person name="Nishi S."/>
            <person name="Hori S."/>
            <person name="Arai W."/>
            <person name="Tsubouchi T."/>
            <person name="Morono Y."/>
            <person name="Uchiyama I."/>
            <person name="Ito T."/>
            <person name="Fujiyama A."/>
            <person name="Inagaki F."/>
            <person name="Takami H."/>
        </authorList>
    </citation>
    <scope>NUCLEOTIDE SEQUENCE</scope>
    <source>
        <strain evidence="2">Expedition CK06-06</strain>
    </source>
</reference>
<feature type="transmembrane region" description="Helical" evidence="1">
    <location>
        <begin position="15"/>
        <end position="33"/>
    </location>
</feature>
<proteinExistence type="predicted"/>
<protein>
    <submittedName>
        <fullName evidence="2">Uncharacterized protein</fullName>
    </submittedName>
</protein>
<dbReference type="AlphaFoldDB" id="X1F0Y5"/>
<keyword evidence="1" id="KW-1133">Transmembrane helix</keyword>
<feature type="non-terminal residue" evidence="2">
    <location>
        <position position="64"/>
    </location>
</feature>
<feature type="transmembrane region" description="Helical" evidence="1">
    <location>
        <begin position="45"/>
        <end position="63"/>
    </location>
</feature>
<feature type="non-terminal residue" evidence="2">
    <location>
        <position position="1"/>
    </location>
</feature>
<dbReference type="EMBL" id="BART01041479">
    <property type="protein sequence ID" value="GAH26245.1"/>
    <property type="molecule type" value="Genomic_DNA"/>
</dbReference>
<gene>
    <name evidence="2" type="ORF">S01H4_66718</name>
</gene>
<evidence type="ECO:0000256" key="1">
    <source>
        <dbReference type="SAM" id="Phobius"/>
    </source>
</evidence>
<comment type="caution">
    <text evidence="2">The sequence shown here is derived from an EMBL/GenBank/DDBJ whole genome shotgun (WGS) entry which is preliminary data.</text>
</comment>